<comment type="subcellular location">
    <subcellularLocation>
        <location evidence="1">Mitochondrion inner membrane</location>
        <topology evidence="1">Single-pass membrane protein</topology>
    </subcellularLocation>
</comment>
<evidence type="ECO:0000256" key="5">
    <source>
        <dbReference type="ARBA" id="ARBA00023128"/>
    </source>
</evidence>
<evidence type="ECO:0000256" key="8">
    <source>
        <dbReference type="SAM" id="Phobius"/>
    </source>
</evidence>
<keyword evidence="3" id="KW-0999">Mitochondrion inner membrane</keyword>
<reference evidence="10" key="1">
    <citation type="submission" date="2018-04" db="EMBL/GenBank/DDBJ databases">
        <authorList>
            <person name="Go L.Y."/>
            <person name="Mitchell J.A."/>
        </authorList>
    </citation>
    <scope>NUCLEOTIDE SEQUENCE</scope>
    <source>
        <tissue evidence="10">Whole organism</tissue>
    </source>
</reference>
<evidence type="ECO:0000313" key="11">
    <source>
        <dbReference type="EMBL" id="SSX22427.1"/>
    </source>
</evidence>
<evidence type="ECO:0000256" key="1">
    <source>
        <dbReference type="ARBA" id="ARBA00004434"/>
    </source>
</evidence>
<proteinExistence type="predicted"/>
<dbReference type="Pfam" id="PF07766">
    <property type="entry name" value="LETM1_RBD"/>
    <property type="match status" value="1"/>
</dbReference>
<accession>A0A336KLY7</accession>
<dbReference type="OMA" id="EGGVHNM"/>
<feature type="transmembrane region" description="Helical" evidence="8">
    <location>
        <begin position="157"/>
        <end position="180"/>
    </location>
</feature>
<dbReference type="PANTHER" id="PTHR14009">
    <property type="entry name" value="LEUCINE ZIPPER-EF-HAND CONTAINING TRANSMEMBRANE PROTEIN"/>
    <property type="match status" value="1"/>
</dbReference>
<dbReference type="PROSITE" id="PS51758">
    <property type="entry name" value="LETM1_RBD"/>
    <property type="match status" value="1"/>
</dbReference>
<dbReference type="InterPro" id="IPR044202">
    <property type="entry name" value="LETM1/MDM38-like"/>
</dbReference>
<keyword evidence="2 8" id="KW-0812">Transmembrane</keyword>
<name>A0A336KLY7_CULSO</name>
<feature type="domain" description="Letm1 RBD" evidence="9">
    <location>
        <begin position="201"/>
        <end position="384"/>
    </location>
</feature>
<protein>
    <submittedName>
        <fullName evidence="10">CSON006735 protein</fullName>
    </submittedName>
</protein>
<organism evidence="10">
    <name type="scientific">Culicoides sonorensis</name>
    <name type="common">Biting midge</name>
    <dbReference type="NCBI Taxonomy" id="179676"/>
    <lineage>
        <taxon>Eukaryota</taxon>
        <taxon>Metazoa</taxon>
        <taxon>Ecdysozoa</taxon>
        <taxon>Arthropoda</taxon>
        <taxon>Hexapoda</taxon>
        <taxon>Insecta</taxon>
        <taxon>Pterygota</taxon>
        <taxon>Neoptera</taxon>
        <taxon>Endopterygota</taxon>
        <taxon>Diptera</taxon>
        <taxon>Nematocera</taxon>
        <taxon>Chironomoidea</taxon>
        <taxon>Ceratopogonidae</taxon>
        <taxon>Ceratopogoninae</taxon>
        <taxon>Culicoides</taxon>
        <taxon>Monoculicoides</taxon>
    </lineage>
</organism>
<dbReference type="GO" id="GO:0043022">
    <property type="term" value="F:ribosome binding"/>
    <property type="evidence" value="ECO:0007669"/>
    <property type="project" value="InterPro"/>
</dbReference>
<evidence type="ECO:0000256" key="2">
    <source>
        <dbReference type="ARBA" id="ARBA00022692"/>
    </source>
</evidence>
<dbReference type="PANTHER" id="PTHR14009:SF13">
    <property type="entry name" value="LETM1 DOMAIN-CONTAINING PROTEIN 1"/>
    <property type="match status" value="1"/>
</dbReference>
<keyword evidence="4 8" id="KW-1133">Transmembrane helix</keyword>
<evidence type="ECO:0000256" key="6">
    <source>
        <dbReference type="ARBA" id="ARBA00023136"/>
    </source>
</evidence>
<gene>
    <name evidence="10" type="primary">CSON006735</name>
</gene>
<dbReference type="AlphaFoldDB" id="A0A336KLY7"/>
<evidence type="ECO:0000256" key="7">
    <source>
        <dbReference type="PROSITE-ProRule" id="PRU01094"/>
    </source>
</evidence>
<evidence type="ECO:0000256" key="4">
    <source>
        <dbReference type="ARBA" id="ARBA00022989"/>
    </source>
</evidence>
<dbReference type="GO" id="GO:0030003">
    <property type="term" value="P:intracellular monoatomic cation homeostasis"/>
    <property type="evidence" value="ECO:0007669"/>
    <property type="project" value="TreeGrafter"/>
</dbReference>
<reference evidence="11" key="2">
    <citation type="submission" date="2018-07" db="EMBL/GenBank/DDBJ databases">
        <authorList>
            <person name="Quirk P.G."/>
            <person name="Krulwich T.A."/>
        </authorList>
    </citation>
    <scope>NUCLEOTIDE SEQUENCE</scope>
</reference>
<keyword evidence="5 7" id="KW-0496">Mitochondrion</keyword>
<dbReference type="EMBL" id="UFQT01000253">
    <property type="protein sequence ID" value="SSX22427.1"/>
    <property type="molecule type" value="Genomic_DNA"/>
</dbReference>
<dbReference type="EMBL" id="UFQS01000253">
    <property type="protein sequence ID" value="SSX02050.1"/>
    <property type="molecule type" value="Genomic_DNA"/>
</dbReference>
<dbReference type="VEuPathDB" id="VectorBase:CSON006735"/>
<dbReference type="GO" id="GO:0005743">
    <property type="term" value="C:mitochondrial inner membrane"/>
    <property type="evidence" value="ECO:0007669"/>
    <property type="project" value="UniProtKB-SubCell"/>
</dbReference>
<sequence length="384" mass="45458">MSLYILINHARNGARINRQMYSAIIAQQENYRNHHRQLLQQQQIQLRFNSSTSKEKTGSKLANYSESEDADRNNVRGYLFGRFFNYVQNYDKVIEKRYPKAVHVYRVFMTGVKEFFKDMKRFMKITKIANDAPEGLRVLNRSEIECYYHLPKDMFKIAPTLIISALPLMNYVVFPLAYMYPRVFLTTHFWTEKQKDEFRVAYMRERLIYNKPIFRILQARLDLLKKTDENREEYEKLNEIFGHLGSGTHPLPEEIIAIKSIFTKTPYNLESLGSRHLTYLCYLYSLHTWPGKRGRLAERSYLVHHMDLAINREGGAHNMTTEALRHSCYLRGLNPTNLSDEEMKQYLTKWVQVSEVVDGDSVSLYLHLPILLAYNHPNNWKLIH</sequence>
<keyword evidence="6 8" id="KW-0472">Membrane</keyword>
<dbReference type="InterPro" id="IPR033122">
    <property type="entry name" value="LETM1-like_RBD"/>
</dbReference>
<evidence type="ECO:0000259" key="9">
    <source>
        <dbReference type="PROSITE" id="PS51758"/>
    </source>
</evidence>
<evidence type="ECO:0000313" key="10">
    <source>
        <dbReference type="EMBL" id="SSX02050.1"/>
    </source>
</evidence>
<evidence type="ECO:0000256" key="3">
    <source>
        <dbReference type="ARBA" id="ARBA00022792"/>
    </source>
</evidence>